<evidence type="ECO:0000256" key="6">
    <source>
        <dbReference type="ARBA" id="ARBA00023242"/>
    </source>
</evidence>
<dbReference type="GO" id="GO:0046982">
    <property type="term" value="F:protein heterodimerization activity"/>
    <property type="evidence" value="ECO:0007669"/>
    <property type="project" value="InterPro"/>
</dbReference>
<dbReference type="PANTHER" id="PTHR46338:SF1">
    <property type="entry name" value="TRANSCRIPTION INITIATION FACTOR TFIID SUBUNIT 8"/>
    <property type="match status" value="1"/>
</dbReference>
<dbReference type="InterPro" id="IPR009072">
    <property type="entry name" value="Histone-fold"/>
</dbReference>
<dbReference type="InterPro" id="IPR037818">
    <property type="entry name" value="TAF8"/>
</dbReference>
<dbReference type="InterPro" id="IPR019473">
    <property type="entry name" value="TFIID_su8_C"/>
</dbReference>
<accession>A0AB40CQ16</accession>
<comment type="similarity">
    <text evidence="2">Belongs to the TAF8 family.</text>
</comment>
<dbReference type="Pfam" id="PF10406">
    <property type="entry name" value="TAF8_C"/>
    <property type="match status" value="1"/>
</dbReference>
<feature type="region of interest" description="Disordered" evidence="7">
    <location>
        <begin position="1"/>
        <end position="31"/>
    </location>
</feature>
<proteinExistence type="inferred from homology"/>
<dbReference type="PANTHER" id="PTHR46338">
    <property type="entry name" value="TRANSCRIPTION INITIATION FACTOR TFIID SUBUNIT 8"/>
    <property type="match status" value="1"/>
</dbReference>
<reference evidence="10" key="1">
    <citation type="submission" date="2025-08" db="UniProtKB">
        <authorList>
            <consortium name="RefSeq"/>
        </authorList>
    </citation>
    <scope>IDENTIFICATION</scope>
</reference>
<feature type="domain" description="Bromodomain associated" evidence="8">
    <location>
        <begin position="32"/>
        <end position="108"/>
    </location>
</feature>
<evidence type="ECO:0000256" key="4">
    <source>
        <dbReference type="ARBA" id="ARBA00023015"/>
    </source>
</evidence>
<evidence type="ECO:0000256" key="3">
    <source>
        <dbReference type="ARBA" id="ARBA00017307"/>
    </source>
</evidence>
<keyword evidence="9" id="KW-1185">Reference proteome</keyword>
<sequence>MNDGGKESGEDNQNNVSTRKSSLPSPSSAGADDFSRSIARIAVAQVCESAGFHASRHSALDAVADILVQYIHDLSKAAHFYATLSGRTVCNVFDIIQGLKDLEFPHGFPGASDIHECAVSSGVIREITRFVDKTEESPFALPVPSFPIGRQPKPIVSFAQVGELAAGKHIPDWLPVFPDRHTYIHTPVWKERTSDPKTDKIEQVRQRRKAERSLLGLQQRLACNGAAMSASAADGYIGKGKQVFGTNPFLAPPLPPGEKQVSEVVVPDKIIEGKRVSILETFAPAIEAAKQGSFIPHVSAENRVLPSKRSTVHFKFGVDKKSIALQVSSAAAGGKTDSWFLRDDEKDDKKRRVEMILKESMEKPDGLTQL</sequence>
<evidence type="ECO:0000256" key="1">
    <source>
        <dbReference type="ARBA" id="ARBA00004123"/>
    </source>
</evidence>
<dbReference type="RefSeq" id="XP_039142136.1">
    <property type="nucleotide sequence ID" value="XM_039286202.1"/>
</dbReference>
<dbReference type="SMART" id="SM00576">
    <property type="entry name" value="BTP"/>
    <property type="match status" value="1"/>
</dbReference>
<dbReference type="GeneID" id="120279296"/>
<evidence type="ECO:0000256" key="5">
    <source>
        <dbReference type="ARBA" id="ARBA00023163"/>
    </source>
</evidence>
<keyword evidence="4" id="KW-0805">Transcription regulation</keyword>
<evidence type="ECO:0000256" key="7">
    <source>
        <dbReference type="SAM" id="MobiDB-lite"/>
    </source>
</evidence>
<dbReference type="GO" id="GO:0005669">
    <property type="term" value="C:transcription factor TFIID complex"/>
    <property type="evidence" value="ECO:0007669"/>
    <property type="project" value="InterPro"/>
</dbReference>
<dbReference type="AlphaFoldDB" id="A0AB40CQ16"/>
<evidence type="ECO:0000259" key="8">
    <source>
        <dbReference type="SMART" id="SM00576"/>
    </source>
</evidence>
<dbReference type="CDD" id="cd08049">
    <property type="entry name" value="TAF8"/>
    <property type="match status" value="1"/>
</dbReference>
<evidence type="ECO:0000313" key="10">
    <source>
        <dbReference type="RefSeq" id="XP_039142136.1"/>
    </source>
</evidence>
<name>A0AB40CQ16_DIOCR</name>
<feature type="compositionally biased region" description="Polar residues" evidence="7">
    <location>
        <begin position="11"/>
        <end position="20"/>
    </location>
</feature>
<keyword evidence="6" id="KW-0539">Nucleus</keyword>
<evidence type="ECO:0000256" key="2">
    <source>
        <dbReference type="ARBA" id="ARBA00008767"/>
    </source>
</evidence>
<gene>
    <name evidence="10" type="primary">LOC120279296</name>
</gene>
<organism evidence="9 10">
    <name type="scientific">Dioscorea cayennensis subsp. rotundata</name>
    <name type="common">White Guinea yam</name>
    <name type="synonym">Dioscorea rotundata</name>
    <dbReference type="NCBI Taxonomy" id="55577"/>
    <lineage>
        <taxon>Eukaryota</taxon>
        <taxon>Viridiplantae</taxon>
        <taxon>Streptophyta</taxon>
        <taxon>Embryophyta</taxon>
        <taxon>Tracheophyta</taxon>
        <taxon>Spermatophyta</taxon>
        <taxon>Magnoliopsida</taxon>
        <taxon>Liliopsida</taxon>
        <taxon>Dioscoreales</taxon>
        <taxon>Dioscoreaceae</taxon>
        <taxon>Dioscorea</taxon>
    </lineage>
</organism>
<protein>
    <recommendedName>
        <fullName evidence="3">Transcription initiation factor TFIID subunit 8</fullName>
    </recommendedName>
</protein>
<evidence type="ECO:0000313" key="9">
    <source>
        <dbReference type="Proteomes" id="UP001515500"/>
    </source>
</evidence>
<dbReference type="InterPro" id="IPR006565">
    <property type="entry name" value="BTP"/>
</dbReference>
<dbReference type="Proteomes" id="UP001515500">
    <property type="component" value="Chromosome 16"/>
</dbReference>
<dbReference type="Gene3D" id="1.10.20.10">
    <property type="entry name" value="Histone, subunit A"/>
    <property type="match status" value="1"/>
</dbReference>
<keyword evidence="5" id="KW-0804">Transcription</keyword>
<comment type="subcellular location">
    <subcellularLocation>
        <location evidence="1">Nucleus</location>
    </subcellularLocation>
</comment>
<dbReference type="Pfam" id="PF07524">
    <property type="entry name" value="Bromo_TP"/>
    <property type="match status" value="1"/>
</dbReference>